<reference evidence="1 2" key="1">
    <citation type="submission" date="2020-08" db="EMBL/GenBank/DDBJ databases">
        <title>Genome public.</title>
        <authorList>
            <person name="Liu C."/>
            <person name="Sun Q."/>
        </authorList>
    </citation>
    <scope>NUCLEOTIDE SEQUENCE [LARGE SCALE GENOMIC DNA]</scope>
    <source>
        <strain evidence="1 2">NSJ-66</strain>
    </source>
</reference>
<gene>
    <name evidence="1" type="ORF">H8S75_31290</name>
</gene>
<name>A0ABR7HGS6_9FIRM</name>
<proteinExistence type="predicted"/>
<organism evidence="1 2">
    <name type="scientific">Hungatella hominis</name>
    <dbReference type="NCBI Taxonomy" id="2763050"/>
    <lineage>
        <taxon>Bacteria</taxon>
        <taxon>Bacillati</taxon>
        <taxon>Bacillota</taxon>
        <taxon>Clostridia</taxon>
        <taxon>Lachnospirales</taxon>
        <taxon>Lachnospiraceae</taxon>
        <taxon>Hungatella</taxon>
    </lineage>
</organism>
<dbReference type="Gene3D" id="3.10.450.40">
    <property type="match status" value="1"/>
</dbReference>
<accession>A0ABR7HGS6</accession>
<dbReference type="RefSeq" id="WP_187024807.1">
    <property type="nucleotide sequence ID" value="NZ_JACOPB010000034.1"/>
</dbReference>
<keyword evidence="2" id="KW-1185">Reference proteome</keyword>
<evidence type="ECO:0008006" key="3">
    <source>
        <dbReference type="Google" id="ProtNLM"/>
    </source>
</evidence>
<dbReference type="SUPFAM" id="SSF160719">
    <property type="entry name" value="gpW/gp25-like"/>
    <property type="match status" value="1"/>
</dbReference>
<evidence type="ECO:0000313" key="1">
    <source>
        <dbReference type="EMBL" id="MBC5712387.1"/>
    </source>
</evidence>
<comment type="caution">
    <text evidence="1">The sequence shown here is derived from an EMBL/GenBank/DDBJ whole genome shotgun (WGS) entry which is preliminary data.</text>
</comment>
<dbReference type="EMBL" id="JACOPB010000034">
    <property type="protein sequence ID" value="MBC5712387.1"/>
    <property type="molecule type" value="Genomic_DNA"/>
</dbReference>
<protein>
    <recommendedName>
        <fullName evidence="3">IraD/Gp25-like domain-containing protein</fullName>
    </recommendedName>
</protein>
<evidence type="ECO:0000313" key="2">
    <source>
        <dbReference type="Proteomes" id="UP000634672"/>
    </source>
</evidence>
<sequence length="101" mass="11128">MKFKFIPQGNVSEIQDICRCLTNILSIPAGTIPLARGLGISWANLSKLPADIENDVATEIIEKAEQYEPRVAVSEVTFNYDDEGDLIANIIIERGDEGEYG</sequence>
<dbReference type="Proteomes" id="UP000634672">
    <property type="component" value="Unassembled WGS sequence"/>
</dbReference>